<evidence type="ECO:0000313" key="2">
    <source>
        <dbReference type="EMBL" id="CAB3717627.1"/>
    </source>
</evidence>
<evidence type="ECO:0000313" key="3">
    <source>
        <dbReference type="Proteomes" id="UP000494249"/>
    </source>
</evidence>
<name>A0A6J5BXF0_9BURK</name>
<dbReference type="EMBL" id="CADIKB010000025">
    <property type="protein sequence ID" value="CAB3717627.1"/>
    <property type="molecule type" value="Genomic_DNA"/>
</dbReference>
<feature type="compositionally biased region" description="Basic and acidic residues" evidence="1">
    <location>
        <begin position="146"/>
        <end position="164"/>
    </location>
</feature>
<dbReference type="SUPFAM" id="SSF69047">
    <property type="entry name" value="Hypothetical protein YjbJ"/>
    <property type="match status" value="1"/>
</dbReference>
<dbReference type="AlphaFoldDB" id="A0A6J5BXF0"/>
<gene>
    <name evidence="2" type="ORF">LMG22037_04484</name>
</gene>
<dbReference type="Proteomes" id="UP000494249">
    <property type="component" value="Unassembled WGS sequence"/>
</dbReference>
<organism evidence="2 3">
    <name type="scientific">Paraburkholderia phenoliruptrix</name>
    <dbReference type="NCBI Taxonomy" id="252970"/>
    <lineage>
        <taxon>Bacteria</taxon>
        <taxon>Pseudomonadati</taxon>
        <taxon>Pseudomonadota</taxon>
        <taxon>Betaproteobacteria</taxon>
        <taxon>Burkholderiales</taxon>
        <taxon>Burkholderiaceae</taxon>
        <taxon>Paraburkholderia</taxon>
    </lineage>
</organism>
<reference evidence="2 3" key="1">
    <citation type="submission" date="2020-04" db="EMBL/GenBank/DDBJ databases">
        <authorList>
            <person name="De Canck E."/>
        </authorList>
    </citation>
    <scope>NUCLEOTIDE SEQUENCE [LARGE SCALE GENOMIC DNA]</scope>
    <source>
        <strain evidence="2 3">LMG 22037</strain>
    </source>
</reference>
<dbReference type="InterPro" id="IPR036629">
    <property type="entry name" value="YjbJ_sf"/>
</dbReference>
<feature type="region of interest" description="Disordered" evidence="1">
    <location>
        <begin position="126"/>
        <end position="172"/>
    </location>
</feature>
<sequence length="172" mass="18796">MVYWCETVDDAMVPRSASFPAGAMADALSFAETLRRRRASGESVSFVTLCSENPNSVGLPGVADPRPDYAWKKRRPALHRHADCGPAEGARRLRRAIITQLWEAWMANDKTEGLKEELKGMVNKGIGSITGNEAKKAEGEAQITEGDNRKDLGDQRENAEKGEVDPGNPSNL</sequence>
<evidence type="ECO:0000256" key="1">
    <source>
        <dbReference type="SAM" id="MobiDB-lite"/>
    </source>
</evidence>
<proteinExistence type="predicted"/>
<protein>
    <submittedName>
        <fullName evidence="2">Uncharacterized protein</fullName>
    </submittedName>
</protein>
<accession>A0A6J5BXF0</accession>